<dbReference type="Proteomes" id="UP001596317">
    <property type="component" value="Unassembled WGS sequence"/>
</dbReference>
<dbReference type="SMART" id="SM00855">
    <property type="entry name" value="PGAM"/>
    <property type="match status" value="1"/>
</dbReference>
<dbReference type="InterPro" id="IPR013078">
    <property type="entry name" value="His_Pase_superF_clade-1"/>
</dbReference>
<dbReference type="InterPro" id="IPR029033">
    <property type="entry name" value="His_PPase_superfam"/>
</dbReference>
<evidence type="ECO:0000313" key="2">
    <source>
        <dbReference type="Proteomes" id="UP001596317"/>
    </source>
</evidence>
<protein>
    <submittedName>
        <fullName evidence="1">Histidine phosphatase family protein</fullName>
    </submittedName>
</protein>
<dbReference type="RefSeq" id="WP_224606938.1">
    <property type="nucleotide sequence ID" value="NZ_JAIQXV010000005.1"/>
</dbReference>
<proteinExistence type="predicted"/>
<dbReference type="Pfam" id="PF00300">
    <property type="entry name" value="His_Phos_1"/>
    <property type="match status" value="1"/>
</dbReference>
<dbReference type="Gene3D" id="3.40.50.1240">
    <property type="entry name" value="Phosphoglycerate mutase-like"/>
    <property type="match status" value="1"/>
</dbReference>
<organism evidence="1 2">
    <name type="scientific">Deinococcus multiflagellatus</name>
    <dbReference type="NCBI Taxonomy" id="1656887"/>
    <lineage>
        <taxon>Bacteria</taxon>
        <taxon>Thermotogati</taxon>
        <taxon>Deinococcota</taxon>
        <taxon>Deinococci</taxon>
        <taxon>Deinococcales</taxon>
        <taxon>Deinococcaceae</taxon>
        <taxon>Deinococcus</taxon>
    </lineage>
</organism>
<dbReference type="SUPFAM" id="SSF53254">
    <property type="entry name" value="Phosphoglycerate mutase-like"/>
    <property type="match status" value="1"/>
</dbReference>
<gene>
    <name evidence="1" type="ORF">ACFP90_13905</name>
</gene>
<sequence>MLTLHLVRHAPTAPNAQRRYPFPHEDAPLSSAGEALAQTLGRLLALPPGTLAFTSPAQRAQRTAALAGFPGAVPTPALHEAQFGVMAGHTWAELEARYGEAPRTWIDALAAPRSPLGPPGGETGAAFHARLSAWLDSLPPAGEAVAFTHAGPLLALLRLTVDLRAAAVPPGTVVTLARAGDDWWLLRLLPPAQTPAPALCATVGRDEP</sequence>
<comment type="caution">
    <text evidence="1">The sequence shown here is derived from an EMBL/GenBank/DDBJ whole genome shotgun (WGS) entry which is preliminary data.</text>
</comment>
<dbReference type="CDD" id="cd07067">
    <property type="entry name" value="HP_PGM_like"/>
    <property type="match status" value="1"/>
</dbReference>
<name>A0ABW1ZM10_9DEIO</name>
<dbReference type="PANTHER" id="PTHR48100">
    <property type="entry name" value="BROAD-SPECIFICITY PHOSPHATASE YOR283W-RELATED"/>
    <property type="match status" value="1"/>
</dbReference>
<keyword evidence="2" id="KW-1185">Reference proteome</keyword>
<accession>A0ABW1ZM10</accession>
<dbReference type="EMBL" id="JBHSWB010000001">
    <property type="protein sequence ID" value="MFC6661317.1"/>
    <property type="molecule type" value="Genomic_DNA"/>
</dbReference>
<dbReference type="PANTHER" id="PTHR48100:SF1">
    <property type="entry name" value="HISTIDINE PHOSPHATASE FAMILY PROTEIN-RELATED"/>
    <property type="match status" value="1"/>
</dbReference>
<dbReference type="InterPro" id="IPR050275">
    <property type="entry name" value="PGM_Phosphatase"/>
</dbReference>
<reference evidence="2" key="1">
    <citation type="journal article" date="2019" name="Int. J. Syst. Evol. Microbiol.">
        <title>The Global Catalogue of Microorganisms (GCM) 10K type strain sequencing project: providing services to taxonomists for standard genome sequencing and annotation.</title>
        <authorList>
            <consortium name="The Broad Institute Genomics Platform"/>
            <consortium name="The Broad Institute Genome Sequencing Center for Infectious Disease"/>
            <person name="Wu L."/>
            <person name="Ma J."/>
        </authorList>
    </citation>
    <scope>NUCLEOTIDE SEQUENCE [LARGE SCALE GENOMIC DNA]</scope>
    <source>
        <strain evidence="2">CCUG 63830</strain>
    </source>
</reference>
<evidence type="ECO:0000313" key="1">
    <source>
        <dbReference type="EMBL" id="MFC6661317.1"/>
    </source>
</evidence>